<dbReference type="RefSeq" id="WP_229156655.1">
    <property type="nucleotide sequence ID" value="NZ_JAJEWP010000001.1"/>
</dbReference>
<feature type="chain" id="PRO_5047252874" evidence="2">
    <location>
        <begin position="21"/>
        <end position="193"/>
    </location>
</feature>
<evidence type="ECO:0000256" key="2">
    <source>
        <dbReference type="SAM" id="SignalP"/>
    </source>
</evidence>
<evidence type="ECO:0000256" key="1">
    <source>
        <dbReference type="ARBA" id="ARBA00022729"/>
    </source>
</evidence>
<feature type="domain" description="Outer membrane protein beta-barrel" evidence="3">
    <location>
        <begin position="7"/>
        <end position="161"/>
    </location>
</feature>
<protein>
    <submittedName>
        <fullName evidence="4">Porin family protein</fullName>
    </submittedName>
</protein>
<feature type="signal peptide" evidence="2">
    <location>
        <begin position="1"/>
        <end position="20"/>
    </location>
</feature>
<sequence>MKKSIAAIALATLFSANTIAAQNDWNFVDLGYTSANYEDLDSNPDGFSIKGSYLVNDNIILTADFQRLSDDLYGVDVDLDQLSVGAGYRFVLNDKTEAYAILSYERIEAKAQYMGYSDDEDDNGYGLTAGIRQMVGENVELKVEAGYVNTSDDREMSYTLGGRYYINDQWSVAFDYALASERNLTSFSARYQF</sequence>
<organism evidence="4 5">
    <name type="scientific">Fluctibacter halophilus</name>
    <dbReference type="NCBI Taxonomy" id="226011"/>
    <lineage>
        <taxon>Bacteria</taxon>
        <taxon>Pseudomonadati</taxon>
        <taxon>Pseudomonadota</taxon>
        <taxon>Gammaproteobacteria</taxon>
        <taxon>Alteromonadales</taxon>
        <taxon>Alteromonadaceae</taxon>
        <taxon>Fluctibacter</taxon>
    </lineage>
</organism>
<keyword evidence="1 2" id="KW-0732">Signal</keyword>
<reference evidence="4 5" key="1">
    <citation type="submission" date="2021-10" db="EMBL/GenBank/DDBJ databases">
        <title>Draft genome of Aestuariibacter halophilus JC2043.</title>
        <authorList>
            <person name="Emsley S.A."/>
            <person name="Pfannmuller K.M."/>
            <person name="Ushijima B."/>
            <person name="Saw J.H."/>
            <person name="Videau P."/>
        </authorList>
    </citation>
    <scope>NUCLEOTIDE SEQUENCE [LARGE SCALE GENOMIC DNA]</scope>
    <source>
        <strain evidence="4 5">JC2043</strain>
    </source>
</reference>
<dbReference type="SUPFAM" id="SSF56925">
    <property type="entry name" value="OMPA-like"/>
    <property type="match status" value="1"/>
</dbReference>
<evidence type="ECO:0000313" key="4">
    <source>
        <dbReference type="EMBL" id="MCC2614735.1"/>
    </source>
</evidence>
<evidence type="ECO:0000259" key="3">
    <source>
        <dbReference type="Pfam" id="PF13505"/>
    </source>
</evidence>
<accession>A0ABS8G2D4</accession>
<dbReference type="InterPro" id="IPR027385">
    <property type="entry name" value="Beta-barrel_OMP"/>
</dbReference>
<dbReference type="Proteomes" id="UP001520878">
    <property type="component" value="Unassembled WGS sequence"/>
</dbReference>
<comment type="caution">
    <text evidence="4">The sequence shown here is derived from an EMBL/GenBank/DDBJ whole genome shotgun (WGS) entry which is preliminary data.</text>
</comment>
<keyword evidence="5" id="KW-1185">Reference proteome</keyword>
<dbReference type="EMBL" id="JAJEWP010000001">
    <property type="protein sequence ID" value="MCC2614735.1"/>
    <property type="molecule type" value="Genomic_DNA"/>
</dbReference>
<dbReference type="InterPro" id="IPR011250">
    <property type="entry name" value="OMP/PagP_B-barrel"/>
</dbReference>
<name>A0ABS8G2D4_9ALTE</name>
<dbReference type="Pfam" id="PF13505">
    <property type="entry name" value="OMP_b-brl"/>
    <property type="match status" value="1"/>
</dbReference>
<gene>
    <name evidence="4" type="ORF">LJ739_00585</name>
</gene>
<dbReference type="Gene3D" id="2.40.160.20">
    <property type="match status" value="1"/>
</dbReference>
<evidence type="ECO:0000313" key="5">
    <source>
        <dbReference type="Proteomes" id="UP001520878"/>
    </source>
</evidence>
<proteinExistence type="predicted"/>